<feature type="transmembrane region" description="Helical" evidence="1">
    <location>
        <begin position="6"/>
        <end position="30"/>
    </location>
</feature>
<dbReference type="KEGG" id="ccoc:CCON33237_1276"/>
<keyword evidence="1" id="KW-1133">Transmembrane helix</keyword>
<dbReference type="Proteomes" id="UP000066049">
    <property type="component" value="Chromosome"/>
</dbReference>
<accession>A0A0M3V2H6</accession>
<dbReference type="EMBL" id="CP012541">
    <property type="protein sequence ID" value="ALF47938.1"/>
    <property type="molecule type" value="Genomic_DNA"/>
</dbReference>
<dbReference type="GeneID" id="28662952"/>
<gene>
    <name evidence="2" type="ORF">CCON33237_1276</name>
</gene>
<feature type="transmembrane region" description="Helical" evidence="1">
    <location>
        <begin position="89"/>
        <end position="112"/>
    </location>
</feature>
<feature type="transmembrane region" description="Helical" evidence="1">
    <location>
        <begin position="124"/>
        <end position="142"/>
    </location>
</feature>
<evidence type="ECO:0000256" key="1">
    <source>
        <dbReference type="SAM" id="Phobius"/>
    </source>
</evidence>
<organism evidence="2 3">
    <name type="scientific">Campylobacter concisus</name>
    <dbReference type="NCBI Taxonomy" id="199"/>
    <lineage>
        <taxon>Bacteria</taxon>
        <taxon>Pseudomonadati</taxon>
        <taxon>Campylobacterota</taxon>
        <taxon>Epsilonproteobacteria</taxon>
        <taxon>Campylobacterales</taxon>
        <taxon>Campylobacteraceae</taxon>
        <taxon>Campylobacter</taxon>
    </lineage>
</organism>
<keyword evidence="1" id="KW-0472">Membrane</keyword>
<protein>
    <submittedName>
        <fullName evidence="2">Putative membrane protein</fullName>
    </submittedName>
</protein>
<dbReference type="PIRSF" id="PIRSF015875">
    <property type="entry name" value="UCP015875"/>
    <property type="match status" value="1"/>
</dbReference>
<proteinExistence type="predicted"/>
<name>A0A0M3V2H6_9BACT</name>
<sequence length="143" mass="16343">MYLFFLITHLICAIVFIGYVFFDVCIYPFAKKTVDTKTLEIVKKAYTKGSAKVFGTAFLLLLISGAYMAKDYFGGELGWWQSNFQKLLLVKIFVLLIMCLVTFISVFNVVILKKTDPFGKFSHLIALVLCLIMVILAKVMWWA</sequence>
<reference evidence="3" key="1">
    <citation type="submission" date="2015-08" db="EMBL/GenBank/DDBJ databases">
        <title>Comparative genomics of the Campylobacter concisus group.</title>
        <authorList>
            <person name="Miller W.G."/>
            <person name="Yee E."/>
            <person name="Chapman M.H."/>
            <person name="Huynh S."/>
            <person name="Bono J.L."/>
            <person name="On S.L.W."/>
            <person name="St Leger J."/>
            <person name="Foster G."/>
            <person name="Parker C.T."/>
        </authorList>
    </citation>
    <scope>NUCLEOTIDE SEQUENCE [LARGE SCALE GENOMIC DNA]</scope>
    <source>
        <strain evidence="3">ATCC 33237</strain>
    </source>
</reference>
<dbReference type="AlphaFoldDB" id="A0A0M3V2H6"/>
<evidence type="ECO:0000313" key="2">
    <source>
        <dbReference type="EMBL" id="ALF47938.1"/>
    </source>
</evidence>
<dbReference type="PATRIC" id="fig|199.248.peg.1316"/>
<dbReference type="RefSeq" id="WP_054196895.1">
    <property type="nucleotide sequence ID" value="NZ_CABMKQ010000004.1"/>
</dbReference>
<keyword evidence="1" id="KW-0812">Transmembrane</keyword>
<dbReference type="InterPro" id="IPR007418">
    <property type="entry name" value="DUF474"/>
</dbReference>
<feature type="transmembrane region" description="Helical" evidence="1">
    <location>
        <begin position="51"/>
        <end position="69"/>
    </location>
</feature>
<evidence type="ECO:0000313" key="3">
    <source>
        <dbReference type="Proteomes" id="UP000066049"/>
    </source>
</evidence>